<reference evidence="2" key="1">
    <citation type="submission" date="2014-11" db="EMBL/GenBank/DDBJ databases">
        <authorList>
            <person name="Otto D Thomas"/>
            <person name="Naeem Raeece"/>
        </authorList>
    </citation>
    <scope>NUCLEOTIDE SEQUENCE</scope>
</reference>
<dbReference type="EMBL" id="CDMZ01002062">
    <property type="protein sequence ID" value="CEM40569.1"/>
    <property type="molecule type" value="Genomic_DNA"/>
</dbReference>
<accession>A0A0G4H9D6</accession>
<evidence type="ECO:0000256" key="1">
    <source>
        <dbReference type="SAM" id="SignalP"/>
    </source>
</evidence>
<feature type="signal peptide" evidence="1">
    <location>
        <begin position="1"/>
        <end position="19"/>
    </location>
</feature>
<proteinExistence type="predicted"/>
<dbReference type="AlphaFoldDB" id="A0A0G4H9D6"/>
<protein>
    <submittedName>
        <fullName evidence="2">Uncharacterized protein</fullName>
    </submittedName>
</protein>
<gene>
    <name evidence="2" type="ORF">Cvel_25390</name>
</gene>
<sequence>MSIFVFLLQVAALPSAAFGFVFASTRSHSYHSCDSRSRCSATREADYSAGEHSAEFQSTRRQACTAGFVSAVSAVSSVYPLFLRKGPALAAPSAESPMSEIEQLDPKRYNRWKLSGEIPGRGMLGGGILSSVLDIRNGLREIAAVSAKLGGNEKGKRDALESFERLQKVFKERPLLYRITDARRVFNDYSDEIFFRNPDKEGAYLQGNVPTTFQTTMYLQRNRVLDALEQMTSEMRFLANKGIELGLLEGEKETEEMAKAQKKELTKKLKVEQDFTYTPLLNMLPRGVPEKPSPISFRAIFDPAFLYAAKRSSSPESAQSAETFQSVFDSEFWIEKSEEALAAMERYLQKARTDDLQAAEDLAGSVSPNLQ</sequence>
<feature type="chain" id="PRO_5005191586" evidence="1">
    <location>
        <begin position="20"/>
        <end position="371"/>
    </location>
</feature>
<keyword evidence="1" id="KW-0732">Signal</keyword>
<name>A0A0G4H9D6_9ALVE</name>
<evidence type="ECO:0000313" key="2">
    <source>
        <dbReference type="EMBL" id="CEM40569.1"/>
    </source>
</evidence>
<organism evidence="2">
    <name type="scientific">Chromera velia CCMP2878</name>
    <dbReference type="NCBI Taxonomy" id="1169474"/>
    <lineage>
        <taxon>Eukaryota</taxon>
        <taxon>Sar</taxon>
        <taxon>Alveolata</taxon>
        <taxon>Colpodellida</taxon>
        <taxon>Chromeraceae</taxon>
        <taxon>Chromera</taxon>
    </lineage>
</organism>
<dbReference type="VEuPathDB" id="CryptoDB:Cvel_25390"/>